<evidence type="ECO:0000256" key="6">
    <source>
        <dbReference type="ARBA" id="ARBA00022679"/>
    </source>
</evidence>
<dbReference type="Pfam" id="PF00288">
    <property type="entry name" value="GHMP_kinases_N"/>
    <property type="match status" value="1"/>
</dbReference>
<keyword evidence="8 15" id="KW-0418">Kinase</keyword>
<comment type="subcellular location">
    <subcellularLocation>
        <location evidence="1">Cytoplasm</location>
    </subcellularLocation>
</comment>
<reference evidence="15 16" key="1">
    <citation type="submission" date="2021-12" db="EMBL/GenBank/DDBJ databases">
        <title>Discovery of the Pendulisporaceae a myxobacterial family with distinct sporulation behavior and unique specialized metabolism.</title>
        <authorList>
            <person name="Garcia R."/>
            <person name="Popoff A."/>
            <person name="Bader C.D."/>
            <person name="Loehr J."/>
            <person name="Walesch S."/>
            <person name="Walt C."/>
            <person name="Boldt J."/>
            <person name="Bunk B."/>
            <person name="Haeckl F.J.F.P.J."/>
            <person name="Gunesch A.P."/>
            <person name="Birkelbach J."/>
            <person name="Nuebel U."/>
            <person name="Pietschmann T."/>
            <person name="Bach T."/>
            <person name="Mueller R."/>
        </authorList>
    </citation>
    <scope>NUCLEOTIDE SEQUENCE [LARGE SCALE GENOMIC DNA]</scope>
    <source>
        <strain evidence="15 16">MSr11954</strain>
    </source>
</reference>
<organism evidence="15 16">
    <name type="scientific">Pendulispora albinea</name>
    <dbReference type="NCBI Taxonomy" id="2741071"/>
    <lineage>
        <taxon>Bacteria</taxon>
        <taxon>Pseudomonadati</taxon>
        <taxon>Myxococcota</taxon>
        <taxon>Myxococcia</taxon>
        <taxon>Myxococcales</taxon>
        <taxon>Sorangiineae</taxon>
        <taxon>Pendulisporaceae</taxon>
        <taxon>Pendulispora</taxon>
    </lineage>
</organism>
<keyword evidence="11" id="KW-0443">Lipid metabolism</keyword>
<evidence type="ECO:0000313" key="16">
    <source>
        <dbReference type="Proteomes" id="UP001370348"/>
    </source>
</evidence>
<evidence type="ECO:0000256" key="5">
    <source>
        <dbReference type="ARBA" id="ARBA00022516"/>
    </source>
</evidence>
<name>A0ABZ2MAE6_9BACT</name>
<sequence length="323" mass="32731">MSSFRGFGKVILLGEHAVVYGYPALAAALERGVEVSATRGDGMLLLSGLGAPEVRKRLPALLPPEFRAGEDALISAYQAILGSLGIDPRVLRHDFAVRSELPLGSGLGSSAALAVALARAISGALGLGASEPAIAAAAHAAESVFHGNPSGIDQAIAQHGGFGVYRRATGLVPLLADSIPLCVGLTGRCHETRTLVQRVAELHRDEPVMTSRVLEGIGVLVQEGASAVLRGDLVALGHAMSRNQEELAVLGVSCREIDTMCTLARGAGALGAKLTGGGGGGSVIALAPDDPEKVRAAWRSAGFESFVTTVGSGAEPLAAAGAA</sequence>
<keyword evidence="6 15" id="KW-0808">Transferase</keyword>
<evidence type="ECO:0000313" key="15">
    <source>
        <dbReference type="EMBL" id="WXB19487.1"/>
    </source>
</evidence>
<evidence type="ECO:0000256" key="3">
    <source>
        <dbReference type="ARBA" id="ARBA00012103"/>
    </source>
</evidence>
<evidence type="ECO:0000259" key="13">
    <source>
        <dbReference type="Pfam" id="PF00288"/>
    </source>
</evidence>
<evidence type="ECO:0000256" key="2">
    <source>
        <dbReference type="ARBA" id="ARBA00006495"/>
    </source>
</evidence>
<evidence type="ECO:0000256" key="7">
    <source>
        <dbReference type="ARBA" id="ARBA00022741"/>
    </source>
</evidence>
<feature type="domain" description="GHMP kinase C-terminal" evidence="14">
    <location>
        <begin position="226"/>
        <end position="302"/>
    </location>
</feature>
<feature type="domain" description="GHMP kinase N-terminal" evidence="13">
    <location>
        <begin position="93"/>
        <end position="161"/>
    </location>
</feature>
<dbReference type="Proteomes" id="UP001370348">
    <property type="component" value="Chromosome"/>
</dbReference>
<dbReference type="SUPFAM" id="SSF54211">
    <property type="entry name" value="Ribosomal protein S5 domain 2-like"/>
    <property type="match status" value="1"/>
</dbReference>
<dbReference type="RefSeq" id="WP_394829102.1">
    <property type="nucleotide sequence ID" value="NZ_CP089984.1"/>
</dbReference>
<comment type="pathway">
    <text evidence="12">Isoprenoid biosynthesis; isopentenyl diphosphate biosynthesis via mevalonate pathway; isopentenyl diphosphate from (R)-mevalonate: step 1/3.</text>
</comment>
<evidence type="ECO:0000256" key="9">
    <source>
        <dbReference type="ARBA" id="ARBA00022840"/>
    </source>
</evidence>
<dbReference type="InterPro" id="IPR013750">
    <property type="entry name" value="GHMP_kinase_C_dom"/>
</dbReference>
<protein>
    <recommendedName>
        <fullName evidence="3">mevalonate kinase</fullName>
        <ecNumber evidence="3">2.7.1.36</ecNumber>
    </recommendedName>
</protein>
<evidence type="ECO:0000256" key="1">
    <source>
        <dbReference type="ARBA" id="ARBA00004496"/>
    </source>
</evidence>
<dbReference type="GO" id="GO:0004496">
    <property type="term" value="F:mevalonate kinase activity"/>
    <property type="evidence" value="ECO:0007669"/>
    <property type="project" value="UniProtKB-EC"/>
</dbReference>
<dbReference type="PANTHER" id="PTHR43290:SF2">
    <property type="entry name" value="MEVALONATE KINASE"/>
    <property type="match status" value="1"/>
</dbReference>
<keyword evidence="10" id="KW-0460">Magnesium</keyword>
<keyword evidence="9" id="KW-0067">ATP-binding</keyword>
<dbReference type="PANTHER" id="PTHR43290">
    <property type="entry name" value="MEVALONATE KINASE"/>
    <property type="match status" value="1"/>
</dbReference>
<evidence type="ECO:0000259" key="14">
    <source>
        <dbReference type="Pfam" id="PF08544"/>
    </source>
</evidence>
<dbReference type="InterPro" id="IPR006203">
    <property type="entry name" value="GHMP_knse_ATP-bd_CS"/>
</dbReference>
<evidence type="ECO:0000256" key="12">
    <source>
        <dbReference type="ARBA" id="ARBA00029438"/>
    </source>
</evidence>
<evidence type="ECO:0000256" key="10">
    <source>
        <dbReference type="ARBA" id="ARBA00022842"/>
    </source>
</evidence>
<keyword evidence="7" id="KW-0547">Nucleotide-binding</keyword>
<keyword evidence="16" id="KW-1185">Reference proteome</keyword>
<dbReference type="NCBIfam" id="TIGR00549">
    <property type="entry name" value="mevalon_kin"/>
    <property type="match status" value="1"/>
</dbReference>
<keyword evidence="5" id="KW-0444">Lipid biosynthesis</keyword>
<dbReference type="EMBL" id="CP089984">
    <property type="protein sequence ID" value="WXB19487.1"/>
    <property type="molecule type" value="Genomic_DNA"/>
</dbReference>
<dbReference type="InterPro" id="IPR036554">
    <property type="entry name" value="GHMP_kinase_C_sf"/>
</dbReference>
<gene>
    <name evidence="15" type="primary">mvk</name>
    <name evidence="15" type="ORF">LZC94_19940</name>
</gene>
<evidence type="ECO:0000256" key="11">
    <source>
        <dbReference type="ARBA" id="ARBA00023098"/>
    </source>
</evidence>
<dbReference type="InterPro" id="IPR020568">
    <property type="entry name" value="Ribosomal_Su5_D2-typ_SF"/>
</dbReference>
<dbReference type="Pfam" id="PF08544">
    <property type="entry name" value="GHMP_kinases_C"/>
    <property type="match status" value="1"/>
</dbReference>
<dbReference type="InterPro" id="IPR006204">
    <property type="entry name" value="GHMP_kinase_N_dom"/>
</dbReference>
<comment type="similarity">
    <text evidence="2">Belongs to the GHMP kinase family. Mevalonate kinase subfamily.</text>
</comment>
<proteinExistence type="inferred from homology"/>
<accession>A0ABZ2MAE6</accession>
<keyword evidence="4" id="KW-0963">Cytoplasm</keyword>
<dbReference type="PRINTS" id="PR00959">
    <property type="entry name" value="MEVGALKINASE"/>
</dbReference>
<dbReference type="PROSITE" id="PS00627">
    <property type="entry name" value="GHMP_KINASES_ATP"/>
    <property type="match status" value="1"/>
</dbReference>
<dbReference type="InterPro" id="IPR014721">
    <property type="entry name" value="Ribsml_uS5_D2-typ_fold_subgr"/>
</dbReference>
<dbReference type="EC" id="2.7.1.36" evidence="3"/>
<evidence type="ECO:0000256" key="4">
    <source>
        <dbReference type="ARBA" id="ARBA00022490"/>
    </source>
</evidence>
<dbReference type="InterPro" id="IPR006205">
    <property type="entry name" value="Mev_gal_kin"/>
</dbReference>
<dbReference type="Gene3D" id="3.30.230.10">
    <property type="match status" value="1"/>
</dbReference>
<dbReference type="SUPFAM" id="SSF55060">
    <property type="entry name" value="GHMP Kinase, C-terminal domain"/>
    <property type="match status" value="1"/>
</dbReference>
<dbReference type="Gene3D" id="3.30.70.890">
    <property type="entry name" value="GHMP kinase, C-terminal domain"/>
    <property type="match status" value="1"/>
</dbReference>
<evidence type="ECO:0000256" key="8">
    <source>
        <dbReference type="ARBA" id="ARBA00022777"/>
    </source>
</evidence>